<comment type="pathway">
    <text evidence="1">Carbohydrate biosynthesis.</text>
</comment>
<dbReference type="Gene3D" id="3.40.190.80">
    <property type="match status" value="1"/>
</dbReference>
<organism evidence="4 5">
    <name type="scientific">Dyadobacter endophyticus</name>
    <dbReference type="NCBI Taxonomy" id="1749036"/>
    <lineage>
        <taxon>Bacteria</taxon>
        <taxon>Pseudomonadati</taxon>
        <taxon>Bacteroidota</taxon>
        <taxon>Cytophagia</taxon>
        <taxon>Cytophagales</taxon>
        <taxon>Spirosomataceae</taxon>
        <taxon>Dyadobacter</taxon>
    </lineage>
</organism>
<keyword evidence="5" id="KW-1185">Reference proteome</keyword>
<name>A0ABQ1ZA30_9BACT</name>
<sequence>MPGTPAVEADFLQGGLSQVAAGYVLYGTSTFIARYIGALIADVHRNLLKGGIYMYPATEATPPARRLAAVNSA</sequence>
<keyword evidence="2" id="KW-0472">Membrane</keyword>
<protein>
    <recommendedName>
        <fullName evidence="3">Fructose-1-6-bisphosphatase class 1 C-terminal domain-containing protein</fullName>
    </recommendedName>
</protein>
<evidence type="ECO:0000313" key="4">
    <source>
        <dbReference type="EMBL" id="GGH53197.1"/>
    </source>
</evidence>
<comment type="caution">
    <text evidence="4">The sequence shown here is derived from an EMBL/GenBank/DDBJ whole genome shotgun (WGS) entry which is preliminary data.</text>
</comment>
<dbReference type="InterPro" id="IPR044015">
    <property type="entry name" value="FBPase_C_dom"/>
</dbReference>
<proteinExistence type="predicted"/>
<dbReference type="EMBL" id="BMIA01000006">
    <property type="protein sequence ID" value="GGH53197.1"/>
    <property type="molecule type" value="Genomic_DNA"/>
</dbReference>
<evidence type="ECO:0000259" key="3">
    <source>
        <dbReference type="Pfam" id="PF18913"/>
    </source>
</evidence>
<evidence type="ECO:0000313" key="5">
    <source>
        <dbReference type="Proteomes" id="UP000600214"/>
    </source>
</evidence>
<keyword evidence="2" id="KW-0812">Transmembrane</keyword>
<feature type="domain" description="Fructose-1-6-bisphosphatase class 1 C-terminal" evidence="3">
    <location>
        <begin position="29"/>
        <end position="65"/>
    </location>
</feature>
<dbReference type="PANTHER" id="PTHR11556:SF35">
    <property type="entry name" value="SEDOHEPTULOSE-1,7-BISPHOSPHATASE, CHLOROPLASTIC"/>
    <property type="match status" value="1"/>
</dbReference>
<dbReference type="InterPro" id="IPR000146">
    <property type="entry name" value="FBPase_class-1"/>
</dbReference>
<dbReference type="SUPFAM" id="SSF56655">
    <property type="entry name" value="Carbohydrate phosphatase"/>
    <property type="match status" value="1"/>
</dbReference>
<accession>A0ABQ1ZA30</accession>
<evidence type="ECO:0000256" key="2">
    <source>
        <dbReference type="SAM" id="Phobius"/>
    </source>
</evidence>
<keyword evidence="2" id="KW-1133">Transmembrane helix</keyword>
<dbReference type="Pfam" id="PF18913">
    <property type="entry name" value="FBPase_C"/>
    <property type="match status" value="1"/>
</dbReference>
<dbReference type="PANTHER" id="PTHR11556">
    <property type="entry name" value="FRUCTOSE-1,6-BISPHOSPHATASE-RELATED"/>
    <property type="match status" value="1"/>
</dbReference>
<reference evidence="5" key="1">
    <citation type="journal article" date="2019" name="Int. J. Syst. Evol. Microbiol.">
        <title>The Global Catalogue of Microorganisms (GCM) 10K type strain sequencing project: providing services to taxonomists for standard genome sequencing and annotation.</title>
        <authorList>
            <consortium name="The Broad Institute Genomics Platform"/>
            <consortium name="The Broad Institute Genome Sequencing Center for Infectious Disease"/>
            <person name="Wu L."/>
            <person name="Ma J."/>
        </authorList>
    </citation>
    <scope>NUCLEOTIDE SEQUENCE [LARGE SCALE GENOMIC DNA]</scope>
    <source>
        <strain evidence="5">CGMCC 1.15288</strain>
    </source>
</reference>
<feature type="transmembrane region" description="Helical" evidence="2">
    <location>
        <begin position="20"/>
        <end position="41"/>
    </location>
</feature>
<gene>
    <name evidence="4" type="ORF">GCM10007423_58410</name>
</gene>
<dbReference type="Proteomes" id="UP000600214">
    <property type="component" value="Unassembled WGS sequence"/>
</dbReference>
<evidence type="ECO:0000256" key="1">
    <source>
        <dbReference type="ARBA" id="ARBA00024331"/>
    </source>
</evidence>